<protein>
    <submittedName>
        <fullName evidence="2">Uncharacterized protein</fullName>
    </submittedName>
</protein>
<evidence type="ECO:0000256" key="1">
    <source>
        <dbReference type="SAM" id="MobiDB-lite"/>
    </source>
</evidence>
<dbReference type="EMBL" id="CM029039">
    <property type="protein sequence ID" value="KAG2640507.1"/>
    <property type="molecule type" value="Genomic_DNA"/>
</dbReference>
<reference evidence="2" key="1">
    <citation type="submission" date="2020-05" db="EMBL/GenBank/DDBJ databases">
        <title>WGS assembly of Panicum virgatum.</title>
        <authorList>
            <person name="Lovell J.T."/>
            <person name="Jenkins J."/>
            <person name="Shu S."/>
            <person name="Juenger T.E."/>
            <person name="Schmutz J."/>
        </authorList>
    </citation>
    <scope>NUCLEOTIDE SEQUENCE</scope>
    <source>
        <strain evidence="2">AP13</strain>
    </source>
</reference>
<organism evidence="2 3">
    <name type="scientific">Panicum virgatum</name>
    <name type="common">Blackwell switchgrass</name>
    <dbReference type="NCBI Taxonomy" id="38727"/>
    <lineage>
        <taxon>Eukaryota</taxon>
        <taxon>Viridiplantae</taxon>
        <taxon>Streptophyta</taxon>
        <taxon>Embryophyta</taxon>
        <taxon>Tracheophyta</taxon>
        <taxon>Spermatophyta</taxon>
        <taxon>Magnoliopsida</taxon>
        <taxon>Liliopsida</taxon>
        <taxon>Poales</taxon>
        <taxon>Poaceae</taxon>
        <taxon>PACMAD clade</taxon>
        <taxon>Panicoideae</taxon>
        <taxon>Panicodae</taxon>
        <taxon>Paniceae</taxon>
        <taxon>Panicinae</taxon>
        <taxon>Panicum</taxon>
        <taxon>Panicum sect. Hiantes</taxon>
    </lineage>
</organism>
<evidence type="ECO:0000313" key="3">
    <source>
        <dbReference type="Proteomes" id="UP000823388"/>
    </source>
</evidence>
<evidence type="ECO:0000313" key="2">
    <source>
        <dbReference type="EMBL" id="KAG2640507.1"/>
    </source>
</evidence>
<feature type="region of interest" description="Disordered" evidence="1">
    <location>
        <begin position="24"/>
        <end position="47"/>
    </location>
</feature>
<sequence>MGRRPWGRWPQARGRVVARLLAHGARHHRVRQPTAATSRHADMGVEAGPRGPPLSRCTCFFSRPCFLFSLFIHHHQLLHNFYSSNISFRINLSELYIRQPLEGVPVRGSR</sequence>
<dbReference type="Proteomes" id="UP000823388">
    <property type="component" value="Chromosome 2K"/>
</dbReference>
<gene>
    <name evidence="2" type="ORF">PVAP13_2KG075916</name>
</gene>
<name>A0A8T0W1E9_PANVG</name>
<accession>A0A8T0W1E9</accession>
<proteinExistence type="predicted"/>
<dbReference type="AlphaFoldDB" id="A0A8T0W1E9"/>
<comment type="caution">
    <text evidence="2">The sequence shown here is derived from an EMBL/GenBank/DDBJ whole genome shotgun (WGS) entry which is preliminary data.</text>
</comment>
<keyword evidence="3" id="KW-1185">Reference proteome</keyword>